<feature type="transmembrane region" description="Helical" evidence="7">
    <location>
        <begin position="74"/>
        <end position="93"/>
    </location>
</feature>
<dbReference type="Pfam" id="PF02397">
    <property type="entry name" value="Bac_transf"/>
    <property type="match status" value="1"/>
</dbReference>
<gene>
    <name evidence="9" type="ORF">IRJ18_10675</name>
</gene>
<dbReference type="InterPro" id="IPR017473">
    <property type="entry name" value="Undecaprenyl-P_gluc_Ptfrase"/>
</dbReference>
<feature type="transmembrane region" description="Helical" evidence="7">
    <location>
        <begin position="12"/>
        <end position="35"/>
    </location>
</feature>
<dbReference type="InterPro" id="IPR003362">
    <property type="entry name" value="Bact_transf"/>
</dbReference>
<protein>
    <submittedName>
        <fullName evidence="9">Undecaprenyl-phosphate glucose phosphotransferase</fullName>
        <ecNumber evidence="9">2.7.8.31</ecNumber>
    </submittedName>
</protein>
<evidence type="ECO:0000256" key="1">
    <source>
        <dbReference type="ARBA" id="ARBA00004141"/>
    </source>
</evidence>
<dbReference type="NCBIfam" id="TIGR03025">
    <property type="entry name" value="EPS_sugtrans"/>
    <property type="match status" value="1"/>
</dbReference>
<accession>A0ABR9XI01</accession>
<dbReference type="Proteomes" id="UP000632774">
    <property type="component" value="Unassembled WGS sequence"/>
</dbReference>
<proteinExistence type="inferred from homology"/>
<feature type="transmembrane region" description="Helical" evidence="7">
    <location>
        <begin position="41"/>
        <end position="62"/>
    </location>
</feature>
<dbReference type="EC" id="2.7.8.31" evidence="9"/>
<dbReference type="RefSeq" id="WP_194106165.1">
    <property type="nucleotide sequence ID" value="NZ_JADFFM010000001.1"/>
</dbReference>
<evidence type="ECO:0000313" key="9">
    <source>
        <dbReference type="EMBL" id="MBE9666825.1"/>
    </source>
</evidence>
<keyword evidence="5 7" id="KW-1133">Transmembrane helix</keyword>
<dbReference type="Gene3D" id="3.40.50.720">
    <property type="entry name" value="NAD(P)-binding Rossmann-like Domain"/>
    <property type="match status" value="1"/>
</dbReference>
<reference evidence="9 10" key="1">
    <citation type="submission" date="2020-10" db="EMBL/GenBank/DDBJ databases">
        <title>Mucilaginibacter mali sp. nov., isolated from rhizosphere soil of apple orchard.</title>
        <authorList>
            <person name="Lee J.-S."/>
            <person name="Kim H.S."/>
            <person name="Kim J.-S."/>
        </authorList>
    </citation>
    <scope>NUCLEOTIDE SEQUENCE [LARGE SCALE GENOMIC DNA]</scope>
    <source>
        <strain evidence="9 10">KCTC 23157</strain>
    </source>
</reference>
<dbReference type="PANTHER" id="PTHR30576">
    <property type="entry name" value="COLANIC BIOSYNTHESIS UDP-GLUCOSE LIPID CARRIER TRANSFERASE"/>
    <property type="match status" value="1"/>
</dbReference>
<dbReference type="EMBL" id="JADFFM010000001">
    <property type="protein sequence ID" value="MBE9666825.1"/>
    <property type="molecule type" value="Genomic_DNA"/>
</dbReference>
<feature type="domain" description="Bacterial sugar transferase" evidence="8">
    <location>
        <begin position="267"/>
        <end position="451"/>
    </location>
</feature>
<dbReference type="PANTHER" id="PTHR30576:SF0">
    <property type="entry name" value="UNDECAPRENYL-PHOSPHATE N-ACETYLGALACTOSAMINYL 1-PHOSPHATE TRANSFERASE-RELATED"/>
    <property type="match status" value="1"/>
</dbReference>
<dbReference type="Pfam" id="PF13727">
    <property type="entry name" value="CoA_binding_3"/>
    <property type="match status" value="1"/>
</dbReference>
<keyword evidence="4 7" id="KW-0812">Transmembrane</keyword>
<evidence type="ECO:0000256" key="5">
    <source>
        <dbReference type="ARBA" id="ARBA00022989"/>
    </source>
</evidence>
<evidence type="ECO:0000256" key="4">
    <source>
        <dbReference type="ARBA" id="ARBA00022692"/>
    </source>
</evidence>
<evidence type="ECO:0000259" key="8">
    <source>
        <dbReference type="Pfam" id="PF02397"/>
    </source>
</evidence>
<sequence length="458" mass="53373">MKPKHNSAKLSFLFPDLLVFNIIHFLLITNIGNIVNSQAHFYTLLIVFNNMAWLICSHVAGIYKYDRIYRVYDLLKQTTITYIFFGLITWLFFDLNFLADTVNFILYDVVWFGVFLIASRIGMVGIVKFIDRTGVFRKRVVIIGDVKQAIALVEQLEKKQIFYEIKGFFNDTPNIANNYAYLGAISDCLSYAKNNNIAEIYSVISPDYMPELYELADEAQNNFIKFKFVPQFRNNDKYKYSFEFDDSLPIVSLKPEPLAEISGQVQKRIFDVIFSSLVIVFILSWLIPIIAILIKMESEGPIFFKQFRTGKNNRPFLCLKFRSLKVNDAADTMQVTQNDARYTRIGKFLRRTNLDELPQFFNVLAGDMSVVGSRPHMLKHTEDYSRLHGSYMLRHSIKPGLTGWAQVNGYRGEIKVDEQLIKRVEHDLWYIENWNFWLDMQIVLQTLSTTFKGDKNAY</sequence>
<name>A0ABR9XI01_9SPHI</name>
<keyword evidence="6 7" id="KW-0472">Membrane</keyword>
<dbReference type="GO" id="GO:0089702">
    <property type="term" value="F:undecaprenyl-phosphate glucose phosphotransferase activity"/>
    <property type="evidence" value="ECO:0007669"/>
    <property type="project" value="UniProtKB-EC"/>
</dbReference>
<dbReference type="NCBIfam" id="TIGR03023">
    <property type="entry name" value="WcaJ_sugtrans"/>
    <property type="match status" value="1"/>
</dbReference>
<evidence type="ECO:0000256" key="6">
    <source>
        <dbReference type="ARBA" id="ARBA00023136"/>
    </source>
</evidence>
<comment type="caution">
    <text evidence="9">The sequence shown here is derived from an EMBL/GenBank/DDBJ whole genome shotgun (WGS) entry which is preliminary data.</text>
</comment>
<feature type="transmembrane region" description="Helical" evidence="7">
    <location>
        <begin position="105"/>
        <end position="130"/>
    </location>
</feature>
<dbReference type="InterPro" id="IPR017475">
    <property type="entry name" value="EPS_sugar_tfrase"/>
</dbReference>
<comment type="similarity">
    <text evidence="2">Belongs to the bacterial sugar transferase family.</text>
</comment>
<feature type="transmembrane region" description="Helical" evidence="7">
    <location>
        <begin position="272"/>
        <end position="294"/>
    </location>
</feature>
<comment type="subcellular location">
    <subcellularLocation>
        <location evidence="1">Membrane</location>
        <topology evidence="1">Multi-pass membrane protein</topology>
    </subcellularLocation>
</comment>
<keyword evidence="10" id="KW-1185">Reference proteome</keyword>
<keyword evidence="3 9" id="KW-0808">Transferase</keyword>
<evidence type="ECO:0000256" key="7">
    <source>
        <dbReference type="SAM" id="Phobius"/>
    </source>
</evidence>
<evidence type="ECO:0000256" key="3">
    <source>
        <dbReference type="ARBA" id="ARBA00022679"/>
    </source>
</evidence>
<organism evidence="9 10">
    <name type="scientific">Mucilaginibacter boryungensis</name>
    <dbReference type="NCBI Taxonomy" id="768480"/>
    <lineage>
        <taxon>Bacteria</taxon>
        <taxon>Pseudomonadati</taxon>
        <taxon>Bacteroidota</taxon>
        <taxon>Sphingobacteriia</taxon>
        <taxon>Sphingobacteriales</taxon>
        <taxon>Sphingobacteriaceae</taxon>
        <taxon>Mucilaginibacter</taxon>
    </lineage>
</organism>
<evidence type="ECO:0000256" key="2">
    <source>
        <dbReference type="ARBA" id="ARBA00006464"/>
    </source>
</evidence>
<evidence type="ECO:0000313" key="10">
    <source>
        <dbReference type="Proteomes" id="UP000632774"/>
    </source>
</evidence>